<feature type="transmembrane region" description="Helical" evidence="1">
    <location>
        <begin position="7"/>
        <end position="25"/>
    </location>
</feature>
<feature type="transmembrane region" description="Helical" evidence="1">
    <location>
        <begin position="321"/>
        <end position="342"/>
    </location>
</feature>
<feature type="transmembrane region" description="Helical" evidence="1">
    <location>
        <begin position="234"/>
        <end position="252"/>
    </location>
</feature>
<keyword evidence="1" id="KW-0472">Membrane</keyword>
<dbReference type="RefSeq" id="WP_323983592.1">
    <property type="nucleotide sequence ID" value="NZ_JAYKBW010000009.1"/>
</dbReference>
<evidence type="ECO:0008006" key="4">
    <source>
        <dbReference type="Google" id="ProtNLM"/>
    </source>
</evidence>
<feature type="transmembrane region" description="Helical" evidence="1">
    <location>
        <begin position="160"/>
        <end position="181"/>
    </location>
</feature>
<accession>A0ABU5Z8Y3</accession>
<organism evidence="2 3">
    <name type="scientific">Capnocytophaga gingivalis</name>
    <dbReference type="NCBI Taxonomy" id="1017"/>
    <lineage>
        <taxon>Bacteria</taxon>
        <taxon>Pseudomonadati</taxon>
        <taxon>Bacteroidota</taxon>
        <taxon>Flavobacteriia</taxon>
        <taxon>Flavobacteriales</taxon>
        <taxon>Flavobacteriaceae</taxon>
        <taxon>Capnocytophaga</taxon>
    </lineage>
</organism>
<gene>
    <name evidence="2" type="ORF">VJJ08_08770</name>
</gene>
<proteinExistence type="predicted"/>
<evidence type="ECO:0000313" key="2">
    <source>
        <dbReference type="EMBL" id="MEB3075389.1"/>
    </source>
</evidence>
<keyword evidence="1" id="KW-1133">Transmembrane helix</keyword>
<evidence type="ECO:0000313" key="3">
    <source>
        <dbReference type="Proteomes" id="UP001311730"/>
    </source>
</evidence>
<feature type="transmembrane region" description="Helical" evidence="1">
    <location>
        <begin position="88"/>
        <end position="105"/>
    </location>
</feature>
<feature type="transmembrane region" description="Helical" evidence="1">
    <location>
        <begin position="59"/>
        <end position="76"/>
    </location>
</feature>
<feature type="transmembrane region" description="Helical" evidence="1">
    <location>
        <begin position="193"/>
        <end position="222"/>
    </location>
</feature>
<reference evidence="2 3" key="1">
    <citation type="submission" date="2023-12" db="EMBL/GenBank/DDBJ databases">
        <title>Genomic sequences of Capnocytophaga and Parvimonas strains.</title>
        <authorList>
            <person name="Watt R.M."/>
            <person name="Wang M."/>
            <person name="Yang T."/>
            <person name="Tong W.M."/>
        </authorList>
    </citation>
    <scope>NUCLEOTIDE SEQUENCE [LARGE SCALE GENOMIC DNA]</scope>
    <source>
        <strain evidence="2 3">CCUG 13096</strain>
    </source>
</reference>
<feature type="transmembrane region" description="Helical" evidence="1">
    <location>
        <begin position="112"/>
        <end position="134"/>
    </location>
</feature>
<comment type="caution">
    <text evidence="2">The sequence shown here is derived from an EMBL/GenBank/DDBJ whole genome shotgun (WGS) entry which is preliminary data.</text>
</comment>
<keyword evidence="1" id="KW-0812">Transmembrane</keyword>
<feature type="transmembrane region" description="Helical" evidence="1">
    <location>
        <begin position="348"/>
        <end position="378"/>
    </location>
</feature>
<feature type="transmembrane region" description="Helical" evidence="1">
    <location>
        <begin position="31"/>
        <end position="47"/>
    </location>
</feature>
<keyword evidence="3" id="KW-1185">Reference proteome</keyword>
<dbReference type="Proteomes" id="UP001311730">
    <property type="component" value="Unassembled WGS sequence"/>
</dbReference>
<evidence type="ECO:0000256" key="1">
    <source>
        <dbReference type="SAM" id="Phobius"/>
    </source>
</evidence>
<name>A0ABU5Z8Y3_9FLAO</name>
<dbReference type="EMBL" id="JAYKBW010000009">
    <property type="protein sequence ID" value="MEB3075389.1"/>
    <property type="molecule type" value="Genomic_DNA"/>
</dbReference>
<sequence>MKVSKLTIINILFAGVVLFLTRQFPLNAYSTIGNIFLIGLLLVSFIGKNRLIDTFAKKTIKVIFFWSIFLLFYALLIRDNSISWVSRFYIILICLLLSHWIYLPFFSTKKIFFFFIVLQCIVLIVFELILNIGFDMKSYLPIRFLFQEQGWGDVYTYDGFFYRIQIKGNALIPFAFFLTFLKDYTFKYRKILQAVLFISSIIAGNFAFLIGIFVFFIFWYLFNNLNKRKMINKIIILSFISLFSIGPILKYTQETLERKSGSSLGTREDQKNVLLTDMQENISTFLLGKGLGNNVKIKTFFRDYTDNTYFELQAIFFFNQLGLVNSFIFFCLLLYLCINKIFYKDLLFIYFCYIIYAVTNPYILDTTQIVVILILISISNERRQKNRLYNSIIPA</sequence>
<protein>
    <recommendedName>
        <fullName evidence="4">O-antigen polymerase</fullName>
    </recommendedName>
</protein>